<proteinExistence type="predicted"/>
<evidence type="ECO:0000313" key="3">
    <source>
        <dbReference type="Proteomes" id="UP000053424"/>
    </source>
</evidence>
<evidence type="ECO:0000256" key="1">
    <source>
        <dbReference type="SAM" id="MobiDB-lite"/>
    </source>
</evidence>
<sequence length="61" mass="6958">MAGRGWAKGHCNRGRGIQERFERSPRDRSYQHSGWQFGLKYVNNLPASSRGKYAMGRSSGR</sequence>
<accession>A0A0C3BUY5</accession>
<dbReference type="AlphaFoldDB" id="A0A0C3BUY5"/>
<organism evidence="2 3">
    <name type="scientific">Hebeloma cylindrosporum</name>
    <dbReference type="NCBI Taxonomy" id="76867"/>
    <lineage>
        <taxon>Eukaryota</taxon>
        <taxon>Fungi</taxon>
        <taxon>Dikarya</taxon>
        <taxon>Basidiomycota</taxon>
        <taxon>Agaricomycotina</taxon>
        <taxon>Agaricomycetes</taxon>
        <taxon>Agaricomycetidae</taxon>
        <taxon>Agaricales</taxon>
        <taxon>Agaricineae</taxon>
        <taxon>Hymenogastraceae</taxon>
        <taxon>Hebeloma</taxon>
    </lineage>
</organism>
<evidence type="ECO:0000313" key="2">
    <source>
        <dbReference type="EMBL" id="KIM35181.1"/>
    </source>
</evidence>
<gene>
    <name evidence="2" type="ORF">M413DRAFT_449889</name>
</gene>
<feature type="compositionally biased region" description="Basic and acidic residues" evidence="1">
    <location>
        <begin position="16"/>
        <end position="30"/>
    </location>
</feature>
<dbReference type="EMBL" id="KN831828">
    <property type="protein sequence ID" value="KIM35181.1"/>
    <property type="molecule type" value="Genomic_DNA"/>
</dbReference>
<keyword evidence="3" id="KW-1185">Reference proteome</keyword>
<name>A0A0C3BUY5_HEBCY</name>
<dbReference type="Proteomes" id="UP000053424">
    <property type="component" value="Unassembled WGS sequence"/>
</dbReference>
<reference evidence="2 3" key="1">
    <citation type="submission" date="2014-04" db="EMBL/GenBank/DDBJ databases">
        <authorList>
            <consortium name="DOE Joint Genome Institute"/>
            <person name="Kuo A."/>
            <person name="Gay G."/>
            <person name="Dore J."/>
            <person name="Kohler A."/>
            <person name="Nagy L.G."/>
            <person name="Floudas D."/>
            <person name="Copeland A."/>
            <person name="Barry K.W."/>
            <person name="Cichocki N."/>
            <person name="Veneault-Fourrey C."/>
            <person name="LaButti K."/>
            <person name="Lindquist E.A."/>
            <person name="Lipzen A."/>
            <person name="Lundell T."/>
            <person name="Morin E."/>
            <person name="Murat C."/>
            <person name="Sun H."/>
            <person name="Tunlid A."/>
            <person name="Henrissat B."/>
            <person name="Grigoriev I.V."/>
            <person name="Hibbett D.S."/>
            <person name="Martin F."/>
            <person name="Nordberg H.P."/>
            <person name="Cantor M.N."/>
            <person name="Hua S.X."/>
        </authorList>
    </citation>
    <scope>NUCLEOTIDE SEQUENCE [LARGE SCALE GENOMIC DNA]</scope>
    <source>
        <strain evidence="3">h7</strain>
    </source>
</reference>
<protein>
    <submittedName>
        <fullName evidence="2">Uncharacterized protein</fullName>
    </submittedName>
</protein>
<feature type="region of interest" description="Disordered" evidence="1">
    <location>
        <begin position="1"/>
        <end position="31"/>
    </location>
</feature>
<dbReference type="HOGENOM" id="CLU_2922861_0_0_1"/>
<reference evidence="3" key="2">
    <citation type="submission" date="2015-01" db="EMBL/GenBank/DDBJ databases">
        <title>Evolutionary Origins and Diversification of the Mycorrhizal Mutualists.</title>
        <authorList>
            <consortium name="DOE Joint Genome Institute"/>
            <consortium name="Mycorrhizal Genomics Consortium"/>
            <person name="Kohler A."/>
            <person name="Kuo A."/>
            <person name="Nagy L.G."/>
            <person name="Floudas D."/>
            <person name="Copeland A."/>
            <person name="Barry K.W."/>
            <person name="Cichocki N."/>
            <person name="Veneault-Fourrey C."/>
            <person name="LaButti K."/>
            <person name="Lindquist E.A."/>
            <person name="Lipzen A."/>
            <person name="Lundell T."/>
            <person name="Morin E."/>
            <person name="Murat C."/>
            <person name="Riley R."/>
            <person name="Ohm R."/>
            <person name="Sun H."/>
            <person name="Tunlid A."/>
            <person name="Henrissat B."/>
            <person name="Grigoriev I.V."/>
            <person name="Hibbett D.S."/>
            <person name="Martin F."/>
        </authorList>
    </citation>
    <scope>NUCLEOTIDE SEQUENCE [LARGE SCALE GENOMIC DNA]</scope>
    <source>
        <strain evidence="3">h7</strain>
    </source>
</reference>